<feature type="transmembrane region" description="Helical" evidence="5">
    <location>
        <begin position="6"/>
        <end position="26"/>
    </location>
</feature>
<keyword evidence="3 5" id="KW-1133">Transmembrane helix</keyword>
<keyword evidence="2 5" id="KW-0812">Transmembrane</keyword>
<dbReference type="GO" id="GO:0016020">
    <property type="term" value="C:membrane"/>
    <property type="evidence" value="ECO:0007669"/>
    <property type="project" value="UniProtKB-SubCell"/>
</dbReference>
<evidence type="ECO:0000313" key="7">
    <source>
        <dbReference type="Proteomes" id="UP000019253"/>
    </source>
</evidence>
<evidence type="ECO:0000256" key="4">
    <source>
        <dbReference type="ARBA" id="ARBA00023136"/>
    </source>
</evidence>
<dbReference type="Proteomes" id="UP000019253">
    <property type="component" value="Unassembled WGS sequence"/>
</dbReference>
<proteinExistence type="predicted"/>
<organism evidence="6 7">
    <name type="scientific">Listeria grandensis FSL F6-0971</name>
    <dbReference type="NCBI Taxonomy" id="1265819"/>
    <lineage>
        <taxon>Bacteria</taxon>
        <taxon>Bacillati</taxon>
        <taxon>Bacillota</taxon>
        <taxon>Bacilli</taxon>
        <taxon>Bacillales</taxon>
        <taxon>Listeriaceae</taxon>
        <taxon>Listeria</taxon>
    </lineage>
</organism>
<dbReference type="AlphaFoldDB" id="W7BEH4"/>
<dbReference type="RefSeq" id="WP_036066595.1">
    <property type="nucleotide sequence ID" value="NZ_AODD01000013.1"/>
</dbReference>
<keyword evidence="7" id="KW-1185">Reference proteome</keyword>
<keyword evidence="4 5" id="KW-0472">Membrane</keyword>
<dbReference type="PATRIC" id="fig|1265819.5.peg.1957"/>
<reference evidence="6 7" key="1">
    <citation type="journal article" date="2014" name="Int. J. Syst. Evol. Microbiol.">
        <title>Listeria floridensis sp. nov., Listeria aquatica sp. nov., Listeria cornellensis sp. nov., Listeria riparia sp. nov. and Listeria grandensis sp. nov., from agricultural and natural environments.</title>
        <authorList>
            <person name="den Bakker H.C."/>
            <person name="Warchocki S."/>
            <person name="Wright E.M."/>
            <person name="Allred A.F."/>
            <person name="Ahlstrom C."/>
            <person name="Manuel C.S."/>
            <person name="Stasiewicz M.J."/>
            <person name="Burrell A."/>
            <person name="Roof S."/>
            <person name="Strawn L."/>
            <person name="Fortes E.D."/>
            <person name="Nightingale K.K."/>
            <person name="Kephart D."/>
            <person name="Wiedmann M."/>
        </authorList>
    </citation>
    <scope>NUCLEOTIDE SEQUENCE [LARGE SCALE GENOMIC DNA]</scope>
    <source>
        <strain evidence="7">FSL F6-971</strain>
    </source>
</reference>
<dbReference type="PANTHER" id="PTHR42038">
    <property type="match status" value="1"/>
</dbReference>
<dbReference type="Pfam" id="PF25129">
    <property type="entry name" value="Pyr4-TMTC"/>
    <property type="match status" value="1"/>
</dbReference>
<comment type="caution">
    <text evidence="6">The sequence shown here is derived from an EMBL/GenBank/DDBJ whole genome shotgun (WGS) entry which is preliminary data.</text>
</comment>
<feature type="transmembrane region" description="Helical" evidence="5">
    <location>
        <begin position="189"/>
        <end position="209"/>
    </location>
</feature>
<dbReference type="PANTHER" id="PTHR42038:SF2">
    <property type="entry name" value="TERPENE CYCLASE AUSL"/>
    <property type="match status" value="1"/>
</dbReference>
<dbReference type="GO" id="GO:0016829">
    <property type="term" value="F:lyase activity"/>
    <property type="evidence" value="ECO:0007669"/>
    <property type="project" value="InterPro"/>
</dbReference>
<feature type="transmembrane region" description="Helical" evidence="5">
    <location>
        <begin position="63"/>
        <end position="87"/>
    </location>
</feature>
<evidence type="ECO:0000256" key="2">
    <source>
        <dbReference type="ARBA" id="ARBA00022692"/>
    </source>
</evidence>
<dbReference type="InterPro" id="IPR039020">
    <property type="entry name" value="PaxB-like"/>
</dbReference>
<gene>
    <name evidence="6" type="ORF">PGRAN_09801</name>
</gene>
<dbReference type="EMBL" id="AODD01000013">
    <property type="protein sequence ID" value="EUJ23215.1"/>
    <property type="molecule type" value="Genomic_DNA"/>
</dbReference>
<sequence>MFELSLKLLSGIAWSIVYIMVIRIGVKEKTYGMPLVALGLNVAWESIYTYADVVLQIHGSIGIQTIINIIWVALDCIILGTFFKYGLKDSYFPKNKSKFVWGSILILGTCFAIQLAFVAEFGWMGSSDFLSAARYSAFVQNLAMSLLFINFFFMRQGARGQSITIAVAKWIGTLAPTILMGWIQSFNPFILIFGLLCSVFDIIYILLLINHKKKRPLSFYGK</sequence>
<evidence type="ECO:0000313" key="6">
    <source>
        <dbReference type="EMBL" id="EUJ23215.1"/>
    </source>
</evidence>
<feature type="transmembrane region" description="Helical" evidence="5">
    <location>
        <begin position="33"/>
        <end position="51"/>
    </location>
</feature>
<comment type="subcellular location">
    <subcellularLocation>
        <location evidence="1">Membrane</location>
        <topology evidence="1">Multi-pass membrane protein</topology>
    </subcellularLocation>
</comment>
<name>W7BEH4_9LIST</name>
<dbReference type="OrthoDB" id="7825963at2"/>
<dbReference type="STRING" id="1265819.PGRAN_09801"/>
<accession>W7BEH4</accession>
<feature type="transmembrane region" description="Helical" evidence="5">
    <location>
        <begin position="135"/>
        <end position="153"/>
    </location>
</feature>
<evidence type="ECO:0000256" key="1">
    <source>
        <dbReference type="ARBA" id="ARBA00004141"/>
    </source>
</evidence>
<evidence type="ECO:0000256" key="3">
    <source>
        <dbReference type="ARBA" id="ARBA00022989"/>
    </source>
</evidence>
<protein>
    <submittedName>
        <fullName evidence="6">Uncharacterized protein</fullName>
    </submittedName>
</protein>
<evidence type="ECO:0000256" key="5">
    <source>
        <dbReference type="SAM" id="Phobius"/>
    </source>
</evidence>
<feature type="transmembrane region" description="Helical" evidence="5">
    <location>
        <begin position="99"/>
        <end position="123"/>
    </location>
</feature>
<feature type="transmembrane region" description="Helical" evidence="5">
    <location>
        <begin position="165"/>
        <end position="183"/>
    </location>
</feature>